<dbReference type="Proteomes" id="UP001074726">
    <property type="component" value="Unassembled WGS sequence"/>
</dbReference>
<accession>A0ABT4CHU4</accession>
<reference evidence="2" key="1">
    <citation type="submission" date="2022-08" db="EMBL/GenBank/DDBJ databases">
        <title>Genome sequencing of Nocardioides sp. STR2.</title>
        <authorList>
            <person name="So Y."/>
        </authorList>
    </citation>
    <scope>NUCLEOTIDE SEQUENCE</scope>
    <source>
        <strain evidence="2">STR2</strain>
    </source>
</reference>
<comment type="caution">
    <text evidence="2">The sequence shown here is derived from an EMBL/GenBank/DDBJ whole genome shotgun (WGS) entry which is preliminary data.</text>
</comment>
<organism evidence="2 3">
    <name type="scientific">Nocardioides pini</name>
    <dbReference type="NCBI Taxonomy" id="2975053"/>
    <lineage>
        <taxon>Bacteria</taxon>
        <taxon>Bacillati</taxon>
        <taxon>Actinomycetota</taxon>
        <taxon>Actinomycetes</taxon>
        <taxon>Propionibacteriales</taxon>
        <taxon>Nocardioidaceae</taxon>
        <taxon>Nocardioides</taxon>
    </lineage>
</organism>
<sequence length="269" mass="27977">MPNAARPLRTHPARAVGEASASPARTRATSPAPSAGTSAGTSVGTASATSTAGSLPSAWGASGQQLLLEQSAALGTRSPINVALLESTTGADTTATADLSAIWTLAEEPGRPAARITIRRLDPKGRLMLPLTLSKEIKVDVLAECDGPVLTLFLPGAEGRPALQRVVAPLALDSRGRLAVKQATRTRLGWTPGTDVLIAFDAEKQTITLTAASVLLAISQKPERVLNILRSSTCVTPINDCRWDAGAARRMASVRVALMALLLLAGRWP</sequence>
<evidence type="ECO:0000313" key="2">
    <source>
        <dbReference type="EMBL" id="MCY4728533.1"/>
    </source>
</evidence>
<keyword evidence="3" id="KW-1185">Reference proteome</keyword>
<feature type="compositionally biased region" description="Low complexity" evidence="1">
    <location>
        <begin position="19"/>
        <end position="55"/>
    </location>
</feature>
<proteinExistence type="predicted"/>
<feature type="region of interest" description="Disordered" evidence="1">
    <location>
        <begin position="1"/>
        <end position="55"/>
    </location>
</feature>
<protein>
    <submittedName>
        <fullName evidence="2">Uncharacterized protein</fullName>
    </submittedName>
</protein>
<evidence type="ECO:0000313" key="3">
    <source>
        <dbReference type="Proteomes" id="UP001074726"/>
    </source>
</evidence>
<dbReference type="RefSeq" id="WP_268113562.1">
    <property type="nucleotide sequence ID" value="NZ_JAPPUX010000006.1"/>
</dbReference>
<evidence type="ECO:0000256" key="1">
    <source>
        <dbReference type="SAM" id="MobiDB-lite"/>
    </source>
</evidence>
<name>A0ABT4CHU4_9ACTN</name>
<gene>
    <name evidence="2" type="ORF">NYO98_19790</name>
</gene>
<dbReference type="EMBL" id="JAPPUX010000006">
    <property type="protein sequence ID" value="MCY4728533.1"/>
    <property type="molecule type" value="Genomic_DNA"/>
</dbReference>